<evidence type="ECO:0000256" key="3">
    <source>
        <dbReference type="ARBA" id="ARBA00022989"/>
    </source>
</evidence>
<dbReference type="RefSeq" id="WP_048093190.1">
    <property type="nucleotide sequence ID" value="NZ_JMIY01000007.1"/>
</dbReference>
<name>A0A062V5J1_9EURY</name>
<organism evidence="6 7">
    <name type="scientific">Candidatus Methanoperedens nitratireducens</name>
    <dbReference type="NCBI Taxonomy" id="1392998"/>
    <lineage>
        <taxon>Archaea</taxon>
        <taxon>Methanobacteriati</taxon>
        <taxon>Methanobacteriota</taxon>
        <taxon>Stenosarchaea group</taxon>
        <taxon>Methanomicrobia</taxon>
        <taxon>Methanosarcinales</taxon>
        <taxon>ANME-2 cluster</taxon>
        <taxon>Candidatus Methanoperedentaceae</taxon>
        <taxon>Candidatus Methanoperedens</taxon>
    </lineage>
</organism>
<dbReference type="OrthoDB" id="8749at2157"/>
<reference evidence="6 7" key="1">
    <citation type="journal article" date="2013" name="Nature">
        <title>Anaerobic oxidation of methane coupled to nitrate reduction in a novel archaeal lineage.</title>
        <authorList>
            <person name="Haroon M.F."/>
            <person name="Hu S."/>
            <person name="Shi Y."/>
            <person name="Imelfort M."/>
            <person name="Keller J."/>
            <person name="Hugenholtz P."/>
            <person name="Yuan Z."/>
            <person name="Tyson G.W."/>
        </authorList>
    </citation>
    <scope>NUCLEOTIDE SEQUENCE [LARGE SCALE GENOMIC DNA]</scope>
    <source>
        <strain evidence="6 7">ANME-2d</strain>
    </source>
</reference>
<comment type="caution">
    <text evidence="6">The sequence shown here is derived from an EMBL/GenBank/DDBJ whole genome shotgun (WGS) entry which is preliminary data.</text>
</comment>
<gene>
    <name evidence="6" type="ORF">ANME2D_03089</name>
</gene>
<dbReference type="PANTHER" id="PTHR39344">
    <property type="entry name" value="UPF0182 PROTEIN SLL1060"/>
    <property type="match status" value="1"/>
</dbReference>
<dbReference type="EMBL" id="JMIY01000007">
    <property type="protein sequence ID" value="KCZ71059.1"/>
    <property type="molecule type" value="Genomic_DNA"/>
</dbReference>
<feature type="transmembrane region" description="Helical" evidence="5">
    <location>
        <begin position="78"/>
        <end position="98"/>
    </location>
</feature>
<proteinExistence type="inferred from homology"/>
<dbReference type="PANTHER" id="PTHR39344:SF1">
    <property type="entry name" value="UPF0182 PROTEIN SLL1060"/>
    <property type="match status" value="1"/>
</dbReference>
<evidence type="ECO:0000256" key="4">
    <source>
        <dbReference type="ARBA" id="ARBA00023136"/>
    </source>
</evidence>
<keyword evidence="7" id="KW-1185">Reference proteome</keyword>
<evidence type="ECO:0000256" key="2">
    <source>
        <dbReference type="ARBA" id="ARBA00022692"/>
    </source>
</evidence>
<feature type="transmembrane region" description="Helical" evidence="5">
    <location>
        <begin position="47"/>
        <end position="66"/>
    </location>
</feature>
<dbReference type="GO" id="GO:0005576">
    <property type="term" value="C:extracellular region"/>
    <property type="evidence" value="ECO:0007669"/>
    <property type="project" value="TreeGrafter"/>
</dbReference>
<keyword evidence="3 5" id="KW-1133">Transmembrane helix</keyword>
<comment type="similarity">
    <text evidence="5">Belongs to the UPF0182 family.</text>
</comment>
<comment type="caution">
    <text evidence="5">Lacks conserved residue(s) required for the propagation of feature annotation.</text>
</comment>
<feature type="transmembrane region" description="Helical" evidence="5">
    <location>
        <begin position="229"/>
        <end position="251"/>
    </location>
</feature>
<dbReference type="Pfam" id="PF03699">
    <property type="entry name" value="UPF0182"/>
    <property type="match status" value="1"/>
</dbReference>
<keyword evidence="2 5" id="KW-0812">Transmembrane</keyword>
<feature type="transmembrane region" description="Helical" evidence="5">
    <location>
        <begin position="189"/>
        <end position="209"/>
    </location>
</feature>
<feature type="transmembrane region" description="Helical" evidence="5">
    <location>
        <begin position="263"/>
        <end position="283"/>
    </location>
</feature>
<protein>
    <recommendedName>
        <fullName evidence="5">UPF0182 protein ANME2D_03089</fullName>
    </recommendedName>
</protein>
<comment type="subcellular location">
    <subcellularLocation>
        <location evidence="5">Cell membrane</location>
        <topology evidence="5">Multi-pass membrane protein</topology>
    </subcellularLocation>
</comment>
<feature type="transmembrane region" description="Helical" evidence="5">
    <location>
        <begin position="136"/>
        <end position="158"/>
    </location>
</feature>
<accession>A0A062V5J1</accession>
<dbReference type="Proteomes" id="UP000027153">
    <property type="component" value="Unassembled WGS sequence"/>
</dbReference>
<keyword evidence="4 5" id="KW-0472">Membrane</keyword>
<dbReference type="GO" id="GO:0005886">
    <property type="term" value="C:plasma membrane"/>
    <property type="evidence" value="ECO:0007669"/>
    <property type="project" value="UniProtKB-SubCell"/>
</dbReference>
<evidence type="ECO:0000313" key="6">
    <source>
        <dbReference type="EMBL" id="KCZ71059.1"/>
    </source>
</evidence>
<keyword evidence="1 5" id="KW-1003">Cell membrane</keyword>
<dbReference type="AlphaFoldDB" id="A0A062V5J1"/>
<dbReference type="HAMAP" id="MF_01600">
    <property type="entry name" value="UPF0182"/>
    <property type="match status" value="1"/>
</dbReference>
<evidence type="ECO:0000256" key="1">
    <source>
        <dbReference type="ARBA" id="ARBA00022475"/>
    </source>
</evidence>
<evidence type="ECO:0000313" key="7">
    <source>
        <dbReference type="Proteomes" id="UP000027153"/>
    </source>
</evidence>
<evidence type="ECO:0000256" key="5">
    <source>
        <dbReference type="HAMAP-Rule" id="MF_01600"/>
    </source>
</evidence>
<dbReference type="InterPro" id="IPR005372">
    <property type="entry name" value="UPF0182"/>
</dbReference>
<dbReference type="PATRIC" id="fig|1392998.3.peg.2649"/>
<sequence>MKLKHILILILFFLFTLSANIVGLFTDYLWFYEVGYHNVFFTVLKTRIMLGAIAFALFFAFMYINIRAALKNTSGLKFLLIYSGVILIISLLFGLYAASKWDIVLRYLNQVPFNLNDPIFGHDISFYVFSLPFYNFLLNSLFLVVILSGIGAAVIYLINGGILDQLESQTDPRYQKVINVIRLPEGTKIHFAVIAGLFTLLLTIKFYLMRFDILYTPKKAFFGPGYADINLQLYVITLMAVLALLISVLFFLSIKNTNVKWPLVGIILIIIIFTGGSFLTTMVHQYKVLPDEYNIEKPYIENNIKYTRLAFDLEDIEQIEFPASDNLALNDIEENTKTIENIRLWDWRPMLTTYKQLQLIRTYYEFKDIDINRLTIDGEYMQIAVSAREIDSKRLPEQARTWVNEHLVFTHGYGIAMSPVRGVSKEGLPQFYIKDVPPRSEFFNITRPEIYFGELDDGYVIVGTTNPEFDYPSGELNVYTNYKGTGGISLRSGLVKLAMAVRFGEINILISDSIQPESRILFNRNINNRIRTIAPFLKYDNDPYIALSEGKLYWIIDGYTVTDRFPYSEPAGGINYIRNPVKAVIDAYNGSVELYLLNGSNDPIIETYSAMFPDLFKPISLMPEGLKSQIRYPEDMFRVQAAKYALYHMKDPGVFYNREDVWEIPEELYEGSKIEMEPYYLITKLPGLQDEEFILLLPFTPRSKTNMIAWMGARNDMPNYGKRIVYVFPKEKLVYGPMQIEARIDQNTEISQSFTLWSQSGSRVIRGNLLVIPVEDSLLYVEPIYLRAEQRDSIPELKRVIVVYGDKITMQETLDEAIAVIFKGKVPERTIIPVEDTGTNDELIQQVVEYYERAQQLLKEGDLEGFGREINRMGKILEKLKK</sequence>